<feature type="transmembrane region" description="Helical" evidence="1">
    <location>
        <begin position="55"/>
        <end position="79"/>
    </location>
</feature>
<evidence type="ECO:0000313" key="3">
    <source>
        <dbReference type="Proteomes" id="UP000078225"/>
    </source>
</evidence>
<protein>
    <submittedName>
        <fullName evidence="2">Uncharacterized protein</fullName>
    </submittedName>
</protein>
<dbReference type="EMBL" id="LYRP01000001">
    <property type="protein sequence ID" value="OAT78355.1"/>
    <property type="molecule type" value="Genomic_DNA"/>
</dbReference>
<dbReference type="AlphaFoldDB" id="A0A1B7L7W3"/>
<dbReference type="Proteomes" id="UP000078225">
    <property type="component" value="Unassembled WGS sequence"/>
</dbReference>
<evidence type="ECO:0000256" key="1">
    <source>
        <dbReference type="SAM" id="Phobius"/>
    </source>
</evidence>
<dbReference type="RefSeq" id="WP_064593814.1">
    <property type="nucleotide sequence ID" value="NZ_CP134782.1"/>
</dbReference>
<reference evidence="3" key="1">
    <citation type="submission" date="2016-05" db="EMBL/GenBank/DDBJ databases">
        <authorList>
            <person name="Behera P."/>
            <person name="Vaishampayan P."/>
            <person name="Singh N."/>
            <person name="Raina V."/>
            <person name="Suar M."/>
            <person name="Pattnaik A."/>
            <person name="Rastogi G."/>
        </authorList>
    </citation>
    <scope>NUCLEOTIDE SEQUENCE [LARGE SCALE GENOMIC DNA]</scope>
    <source>
        <strain evidence="3">MP23</strain>
    </source>
</reference>
<keyword evidence="1" id="KW-0812">Transmembrane</keyword>
<name>A0A1B7L7W3_9ENTR</name>
<keyword evidence="1" id="KW-1133">Transmembrane helix</keyword>
<dbReference type="OrthoDB" id="6433061at2"/>
<sequence>MAARRVPAGIRIFTGLAIFVLTFLLMRPSDPATQGQIDFWKKAAGLLGERDVEGFVGIALLVVCTIVTTVGYQVAVRLIEKMLNK</sequence>
<gene>
    <name evidence="2" type="ORF">A9B99_01055</name>
</gene>
<evidence type="ECO:0000313" key="2">
    <source>
        <dbReference type="EMBL" id="OAT78355.1"/>
    </source>
</evidence>
<proteinExistence type="predicted"/>
<keyword evidence="3" id="KW-1185">Reference proteome</keyword>
<comment type="caution">
    <text evidence="2">The sequence shown here is derived from an EMBL/GenBank/DDBJ whole genome shotgun (WGS) entry which is preliminary data.</text>
</comment>
<accession>A0A1B7L7W3</accession>
<keyword evidence="1" id="KW-0472">Membrane</keyword>
<organism evidence="2 3">
    <name type="scientific">Mangrovibacter phragmitis</name>
    <dbReference type="NCBI Taxonomy" id="1691903"/>
    <lineage>
        <taxon>Bacteria</taxon>
        <taxon>Pseudomonadati</taxon>
        <taxon>Pseudomonadota</taxon>
        <taxon>Gammaproteobacteria</taxon>
        <taxon>Enterobacterales</taxon>
        <taxon>Enterobacteriaceae</taxon>
        <taxon>Mangrovibacter</taxon>
    </lineage>
</organism>